<dbReference type="RefSeq" id="YP_009330407.1">
    <property type="nucleotide sequence ID" value="NC_032287.1"/>
</dbReference>
<dbReference type="Pfam" id="PF00318">
    <property type="entry name" value="Ribosomal_S2"/>
    <property type="match status" value="1"/>
</dbReference>
<dbReference type="GO" id="GO:0003735">
    <property type="term" value="F:structural constituent of ribosome"/>
    <property type="evidence" value="ECO:0007669"/>
    <property type="project" value="InterPro"/>
</dbReference>
<keyword evidence="2" id="KW-0687">Ribonucleoprotein</keyword>
<dbReference type="GeneID" id="30685372"/>
<dbReference type="InterPro" id="IPR023591">
    <property type="entry name" value="Ribosomal_uS2_flav_dom_sf"/>
</dbReference>
<dbReference type="AlphaFoldDB" id="A0A1L2F1G2"/>
<protein>
    <submittedName>
        <fullName evidence="2">Ribosomal protein S2</fullName>
    </submittedName>
</protein>
<gene>
    <name evidence="2" type="primary">rps2</name>
</gene>
<dbReference type="GO" id="GO:0005840">
    <property type="term" value="C:ribosome"/>
    <property type="evidence" value="ECO:0007669"/>
    <property type="project" value="UniProtKB-KW"/>
</dbReference>
<evidence type="ECO:0000313" key="2">
    <source>
        <dbReference type="EMBL" id="ANS72179.1"/>
    </source>
</evidence>
<dbReference type="Gene3D" id="3.40.50.10490">
    <property type="entry name" value="Glucose-6-phosphate isomerase like protein, domain 1"/>
    <property type="match status" value="1"/>
</dbReference>
<reference evidence="2" key="1">
    <citation type="submission" date="2015-12" db="EMBL/GenBank/DDBJ databases">
        <title>Complete organellar genomes of the endangered brown algae Coccophora langsdorfii.</title>
        <authorList>
            <person name="Graf L."/>
        </authorList>
    </citation>
    <scope>NUCLEOTIDE SEQUENCE</scope>
</reference>
<keyword evidence="2" id="KW-0496">Mitochondrion</keyword>
<name>A0A1L2F1G2_9PHAE</name>
<proteinExistence type="inferred from homology"/>
<keyword evidence="2" id="KW-0689">Ribosomal protein</keyword>
<dbReference type="EMBL" id="KU255794">
    <property type="protein sequence ID" value="ANS72179.1"/>
    <property type="molecule type" value="Genomic_DNA"/>
</dbReference>
<organism evidence="2">
    <name type="scientific">Coccophora langsdorfii</name>
    <dbReference type="NCBI Taxonomy" id="74099"/>
    <lineage>
        <taxon>Eukaryota</taxon>
        <taxon>Sar</taxon>
        <taxon>Stramenopiles</taxon>
        <taxon>Ochrophyta</taxon>
        <taxon>PX clade</taxon>
        <taxon>Phaeophyceae</taxon>
        <taxon>Fucales</taxon>
        <taxon>Sargassaceae</taxon>
        <taxon>Coccophora</taxon>
    </lineage>
</organism>
<dbReference type="SUPFAM" id="SSF52313">
    <property type="entry name" value="Ribosomal protein S2"/>
    <property type="match status" value="1"/>
</dbReference>
<dbReference type="GO" id="GO:0006412">
    <property type="term" value="P:translation"/>
    <property type="evidence" value="ECO:0007669"/>
    <property type="project" value="InterPro"/>
</dbReference>
<geneLocation type="mitochondrion" evidence="2"/>
<evidence type="ECO:0000256" key="1">
    <source>
        <dbReference type="ARBA" id="ARBA00006242"/>
    </source>
</evidence>
<accession>A0A1L2F1G2</accession>
<comment type="similarity">
    <text evidence="1">Belongs to the universal ribosomal protein uS2 family.</text>
</comment>
<dbReference type="InterPro" id="IPR001865">
    <property type="entry name" value="Ribosomal_uS2"/>
</dbReference>
<sequence>MRKIKNAAILSFFVGSYGYLVPRLKNNNGKISKTIHSYLLGKRYLYYLYNLEKSLYSIRAALEVLETTVDRGGDILFVNSSPILKQAFDKNPSVTCIKWKGGGLSEFKKVDLVFLCDIAKENLVESHRECLLSVGVGSSTASKMSYLFNLNIEDTLLFYWFFNVVFVICQRGKKKLKCNRKLPGLLGTANPKKLCNYAI</sequence>